<sequence>MSLDNLVRIGQLERVAAQPADVQRLLEAAQRALQDAKTPGLSNESRFDIAYRAIMQAANAALQSSGYRTLTSKPGHHQTMIQTLPLTLGLDKNVAIQLDALRKQRNVVDYSGDLVGEAMVDEALRHAAALIEAVRKWVKADL</sequence>
<reference evidence="2 3" key="1">
    <citation type="submission" date="2015-05" db="EMBL/GenBank/DDBJ databases">
        <title>Genome sequencing and analysis of members of genus Stenotrophomonas.</title>
        <authorList>
            <person name="Patil P.P."/>
            <person name="Midha S."/>
            <person name="Patil P.B."/>
        </authorList>
    </citation>
    <scope>NUCLEOTIDE SEQUENCE [LARGE SCALE GENOMIC DNA]</scope>
    <source>
        <strain evidence="2 3">JCM 16244</strain>
    </source>
</reference>
<dbReference type="Gene3D" id="1.20.120.330">
    <property type="entry name" value="Nucleotidyltransferases domain 2"/>
    <property type="match status" value="1"/>
</dbReference>
<dbReference type="RefSeq" id="WP_057641074.1">
    <property type="nucleotide sequence ID" value="NZ_LDJP01000055.1"/>
</dbReference>
<dbReference type="EMBL" id="LDJP01000055">
    <property type="protein sequence ID" value="KRG84346.1"/>
    <property type="molecule type" value="Genomic_DNA"/>
</dbReference>
<dbReference type="PATRIC" id="fig|659018.3.peg.1918"/>
<name>A0A0R0E2F4_9GAMM</name>
<gene>
    <name evidence="2" type="ORF">ABB34_09480</name>
</gene>
<keyword evidence="2" id="KW-0238">DNA-binding</keyword>
<dbReference type="InterPro" id="IPR007842">
    <property type="entry name" value="HEPN_dom"/>
</dbReference>
<proteinExistence type="predicted"/>
<comment type="caution">
    <text evidence="2">The sequence shown here is derived from an EMBL/GenBank/DDBJ whole genome shotgun (WGS) entry which is preliminary data.</text>
</comment>
<evidence type="ECO:0000313" key="2">
    <source>
        <dbReference type="EMBL" id="KRG84346.1"/>
    </source>
</evidence>
<keyword evidence="3" id="KW-1185">Reference proteome</keyword>
<dbReference type="STRING" id="659018.ABB34_09480"/>
<organism evidence="2 3">
    <name type="scientific">Stenotrophomonas daejeonensis</name>
    <dbReference type="NCBI Taxonomy" id="659018"/>
    <lineage>
        <taxon>Bacteria</taxon>
        <taxon>Pseudomonadati</taxon>
        <taxon>Pseudomonadota</taxon>
        <taxon>Gammaproteobacteria</taxon>
        <taxon>Lysobacterales</taxon>
        <taxon>Lysobacteraceae</taxon>
        <taxon>Stenotrophomonas</taxon>
    </lineage>
</organism>
<dbReference type="OrthoDB" id="5767600at2"/>
<protein>
    <submittedName>
        <fullName evidence="2">DNA-binding protein</fullName>
    </submittedName>
</protein>
<dbReference type="Pfam" id="PF05168">
    <property type="entry name" value="HEPN"/>
    <property type="match status" value="1"/>
</dbReference>
<feature type="domain" description="HEPN" evidence="1">
    <location>
        <begin position="22"/>
        <end position="137"/>
    </location>
</feature>
<evidence type="ECO:0000259" key="1">
    <source>
        <dbReference type="Pfam" id="PF05168"/>
    </source>
</evidence>
<evidence type="ECO:0000313" key="3">
    <source>
        <dbReference type="Proteomes" id="UP000050940"/>
    </source>
</evidence>
<accession>A0A0R0E2F4</accession>
<dbReference type="GO" id="GO:0003677">
    <property type="term" value="F:DNA binding"/>
    <property type="evidence" value="ECO:0007669"/>
    <property type="project" value="UniProtKB-KW"/>
</dbReference>
<dbReference type="AlphaFoldDB" id="A0A0R0E2F4"/>
<dbReference type="Proteomes" id="UP000050940">
    <property type="component" value="Unassembled WGS sequence"/>
</dbReference>